<name>A0AAW1Q3X3_9CHLO</name>
<comment type="caution">
    <text evidence="5">The sequence shown here is derived from an EMBL/GenBank/DDBJ whole genome shotgun (WGS) entry which is preliminary data.</text>
</comment>
<dbReference type="CDD" id="cd16914">
    <property type="entry name" value="EcfT"/>
    <property type="match status" value="1"/>
</dbReference>
<keyword evidence="4" id="KW-0472">Membrane</keyword>
<evidence type="ECO:0000256" key="4">
    <source>
        <dbReference type="ARBA" id="ARBA00023136"/>
    </source>
</evidence>
<protein>
    <recommendedName>
        <fullName evidence="7">Cobalt transport protein</fullName>
    </recommendedName>
</protein>
<keyword evidence="6" id="KW-1185">Reference proteome</keyword>
<dbReference type="PANTHER" id="PTHR33514">
    <property type="entry name" value="PROTEIN ABCI12, CHLOROPLASTIC"/>
    <property type="match status" value="1"/>
</dbReference>
<dbReference type="Proteomes" id="UP001489004">
    <property type="component" value="Unassembled WGS sequence"/>
</dbReference>
<evidence type="ECO:0000313" key="5">
    <source>
        <dbReference type="EMBL" id="KAK9816700.1"/>
    </source>
</evidence>
<keyword evidence="2" id="KW-0812">Transmembrane</keyword>
<evidence type="ECO:0000256" key="1">
    <source>
        <dbReference type="ARBA" id="ARBA00004141"/>
    </source>
</evidence>
<comment type="subcellular location">
    <subcellularLocation>
        <location evidence="1">Membrane</location>
        <topology evidence="1">Multi-pass membrane protein</topology>
    </subcellularLocation>
</comment>
<reference evidence="5 6" key="1">
    <citation type="journal article" date="2024" name="Nat. Commun.">
        <title>Phylogenomics reveals the evolutionary origins of lichenization in chlorophyte algae.</title>
        <authorList>
            <person name="Puginier C."/>
            <person name="Libourel C."/>
            <person name="Otte J."/>
            <person name="Skaloud P."/>
            <person name="Haon M."/>
            <person name="Grisel S."/>
            <person name="Petersen M."/>
            <person name="Berrin J.G."/>
            <person name="Delaux P.M."/>
            <person name="Dal Grande F."/>
            <person name="Keller J."/>
        </authorList>
    </citation>
    <scope>NUCLEOTIDE SEQUENCE [LARGE SCALE GENOMIC DNA]</scope>
    <source>
        <strain evidence="5 6">SAG 2043</strain>
    </source>
</reference>
<evidence type="ECO:0008006" key="7">
    <source>
        <dbReference type="Google" id="ProtNLM"/>
    </source>
</evidence>
<dbReference type="PANTHER" id="PTHR33514:SF13">
    <property type="entry name" value="PROTEIN ABCI12, CHLOROPLASTIC"/>
    <property type="match status" value="1"/>
</dbReference>
<gene>
    <name evidence="5" type="ORF">WJX72_003857</name>
</gene>
<dbReference type="GO" id="GO:0009507">
    <property type="term" value="C:chloroplast"/>
    <property type="evidence" value="ECO:0007669"/>
    <property type="project" value="TreeGrafter"/>
</dbReference>
<evidence type="ECO:0000313" key="6">
    <source>
        <dbReference type="Proteomes" id="UP001489004"/>
    </source>
</evidence>
<accession>A0AAW1Q3X3</accession>
<dbReference type="InterPro" id="IPR003339">
    <property type="entry name" value="ABC/ECF_trnsptr_transmembrane"/>
</dbReference>
<dbReference type="Pfam" id="PF02361">
    <property type="entry name" value="CbiQ"/>
    <property type="match status" value="1"/>
</dbReference>
<proteinExistence type="predicted"/>
<evidence type="ECO:0000256" key="2">
    <source>
        <dbReference type="ARBA" id="ARBA00022692"/>
    </source>
</evidence>
<organism evidence="5 6">
    <name type="scientific">[Myrmecia] bisecta</name>
    <dbReference type="NCBI Taxonomy" id="41462"/>
    <lineage>
        <taxon>Eukaryota</taxon>
        <taxon>Viridiplantae</taxon>
        <taxon>Chlorophyta</taxon>
        <taxon>core chlorophytes</taxon>
        <taxon>Trebouxiophyceae</taxon>
        <taxon>Trebouxiales</taxon>
        <taxon>Trebouxiaceae</taxon>
        <taxon>Myrmecia</taxon>
    </lineage>
</organism>
<sequence length="338" mass="36740">MLRPFCTQCCRPRPCKGRLCVEAVAGWKLNVQKEPIEARVLSAILKVSSVPYSSYVPLPRTGLHAVHAQIKQVWLIAVLLLMSRASPAMRLAIAVTCALLSMATLPRRLWKAQLARLGLLALLIFVFTATGSDGVPPVAQSRAPAPSLTGLAGGLRPAKPYNYVIFHFWFVRITRRSVALAVSAASLMFTAFQSASLCLTTTPAEEMALALQRFVAPLKLLRVPVREIGLTLLLSLRFMELVFEEVRNLSLGLASRGVNWAGLGPFGGAQVFLQLGGRMFENLMHRSENIALAMTARGFTGPEAHHVHMTRAEPSSWLANSVATALLAGLAAAVYTFR</sequence>
<keyword evidence="3" id="KW-1133">Transmembrane helix</keyword>
<evidence type="ECO:0000256" key="3">
    <source>
        <dbReference type="ARBA" id="ARBA00022989"/>
    </source>
</evidence>
<dbReference type="AlphaFoldDB" id="A0AAW1Q3X3"/>
<dbReference type="GO" id="GO:0005886">
    <property type="term" value="C:plasma membrane"/>
    <property type="evidence" value="ECO:0007669"/>
    <property type="project" value="UniProtKB-ARBA"/>
</dbReference>
<dbReference type="EMBL" id="JALJOR010000005">
    <property type="protein sequence ID" value="KAK9816700.1"/>
    <property type="molecule type" value="Genomic_DNA"/>
</dbReference>